<comment type="caution">
    <text evidence="1">The sequence shown here is derived from an EMBL/GenBank/DDBJ whole genome shotgun (WGS) entry which is preliminary data.</text>
</comment>
<organism evidence="1 2">
    <name type="scientific">Ceratopteris richardii</name>
    <name type="common">Triangle waterfern</name>
    <dbReference type="NCBI Taxonomy" id="49495"/>
    <lineage>
        <taxon>Eukaryota</taxon>
        <taxon>Viridiplantae</taxon>
        <taxon>Streptophyta</taxon>
        <taxon>Embryophyta</taxon>
        <taxon>Tracheophyta</taxon>
        <taxon>Polypodiopsida</taxon>
        <taxon>Polypodiidae</taxon>
        <taxon>Polypodiales</taxon>
        <taxon>Pteridineae</taxon>
        <taxon>Pteridaceae</taxon>
        <taxon>Parkerioideae</taxon>
        <taxon>Ceratopteris</taxon>
    </lineage>
</organism>
<accession>A0A8T2U6S7</accession>
<keyword evidence="2" id="KW-1185">Reference proteome</keyword>
<reference evidence="1" key="1">
    <citation type="submission" date="2021-08" db="EMBL/GenBank/DDBJ databases">
        <title>WGS assembly of Ceratopteris richardii.</title>
        <authorList>
            <person name="Marchant D.B."/>
            <person name="Chen G."/>
            <person name="Jenkins J."/>
            <person name="Shu S."/>
            <person name="Leebens-Mack J."/>
            <person name="Grimwood J."/>
            <person name="Schmutz J."/>
            <person name="Soltis P."/>
            <person name="Soltis D."/>
            <person name="Chen Z.-H."/>
        </authorList>
    </citation>
    <scope>NUCLEOTIDE SEQUENCE</scope>
    <source>
        <strain evidence="1">Whitten #5841</strain>
        <tissue evidence="1">Leaf</tissue>
    </source>
</reference>
<name>A0A8T2U6S7_CERRI</name>
<sequence>MSSKGDPVAELVSIKCISNQELRLMHYVMMKELSGLSCVELW</sequence>
<dbReference type="Proteomes" id="UP000825935">
    <property type="component" value="Chromosome 8"/>
</dbReference>
<protein>
    <submittedName>
        <fullName evidence="1">Uncharacterized protein</fullName>
    </submittedName>
</protein>
<proteinExistence type="predicted"/>
<dbReference type="EMBL" id="CM035413">
    <property type="protein sequence ID" value="KAH7431052.1"/>
    <property type="molecule type" value="Genomic_DNA"/>
</dbReference>
<evidence type="ECO:0000313" key="1">
    <source>
        <dbReference type="EMBL" id="KAH7431052.1"/>
    </source>
</evidence>
<gene>
    <name evidence="1" type="ORF">KP509_08G027300</name>
</gene>
<evidence type="ECO:0000313" key="2">
    <source>
        <dbReference type="Proteomes" id="UP000825935"/>
    </source>
</evidence>
<dbReference type="AlphaFoldDB" id="A0A8T2U6S7"/>